<evidence type="ECO:0000259" key="5">
    <source>
        <dbReference type="Pfam" id="PF13873"/>
    </source>
</evidence>
<sequence>MTALVSPKQGRRPPAYCPTTPRWAIVIELARPSPMKKTKWCLVCLGNEVGRSAVLFLAPTVKPIPLLASTVFAFSASPFALLSQRGDSAQTDGLESTLGCGLSRSPRGEVSLETTMSTIMRSDQTLRLVQLYHQNYPEISKHTQDIEGRRRKLEIWKNITTELNSNFDTQFSMEQYKKKLQNVQCTSRQKLQTGKRPSENSTHKFSPAEREFIRLFEGSGSDASGGVHPWLSSIKVEDFLSQFGAAINSNDAISEVAGGTSTPTPEGNGNGIENGGAGNHDFLNQQLLLALGPILTNQQLVLNNNNNVMDADDDDDNNSCVLDGSEIHTSARPQASPAATSSSSSDCGSGKKADSGSPLLEANGLTAKRDSVGSAKRKKRRLDPAQFGLPREDVFSGLHSGALAIEMIKLQKQILTNQEQILTELRLHRQSQQQTSTNIDIGEILSTKLDRLCDCLSSMNENLSLRPSSNTSISPLSPNDEQ</sequence>
<evidence type="ECO:0000313" key="6">
    <source>
        <dbReference type="Proteomes" id="UP000492821"/>
    </source>
</evidence>
<feature type="domain" description="Myb/SANT-like DNA-binding" evidence="5">
    <location>
        <begin position="124"/>
        <end position="192"/>
    </location>
</feature>
<feature type="compositionally biased region" description="Gly residues" evidence="4">
    <location>
        <begin position="268"/>
        <end position="278"/>
    </location>
</feature>
<feature type="region of interest" description="Disordered" evidence="4">
    <location>
        <begin position="186"/>
        <end position="206"/>
    </location>
</feature>
<dbReference type="Pfam" id="PF13873">
    <property type="entry name" value="Myb_DNA-bind_5"/>
    <property type="match status" value="1"/>
</dbReference>
<feature type="region of interest" description="Disordered" evidence="4">
    <location>
        <begin position="255"/>
        <end position="278"/>
    </location>
</feature>
<evidence type="ECO:0000256" key="3">
    <source>
        <dbReference type="ARBA" id="ARBA00025466"/>
    </source>
</evidence>
<comment type="function">
    <text evidence="3">Involved in transvection phenomena (= synapsis-dependent gene expression), where the synaptic pairing of chromosomes carrying genes with which zeste interacts influences the expression of these genes. Zeste binds to DNA and stimulates transcription from a nearby promoter.</text>
</comment>
<dbReference type="WBParaSite" id="Pan_g13595.t1">
    <property type="protein sequence ID" value="Pan_g13595.t1"/>
    <property type="gene ID" value="Pan_g13595"/>
</dbReference>
<proteinExistence type="predicted"/>
<feature type="region of interest" description="Disordered" evidence="4">
    <location>
        <begin position="306"/>
        <end position="384"/>
    </location>
</feature>
<evidence type="ECO:0000313" key="7">
    <source>
        <dbReference type="WBParaSite" id="Pan_g13595.t1"/>
    </source>
</evidence>
<reference evidence="6" key="1">
    <citation type="journal article" date="2013" name="Genetics">
        <title>The draft genome and transcriptome of Panagrellus redivivus are shaped by the harsh demands of a free-living lifestyle.</title>
        <authorList>
            <person name="Srinivasan J."/>
            <person name="Dillman A.R."/>
            <person name="Macchietto M.G."/>
            <person name="Heikkinen L."/>
            <person name="Lakso M."/>
            <person name="Fracchia K.M."/>
            <person name="Antoshechkin I."/>
            <person name="Mortazavi A."/>
            <person name="Wong G."/>
            <person name="Sternberg P.W."/>
        </authorList>
    </citation>
    <scope>NUCLEOTIDE SEQUENCE [LARGE SCALE GENOMIC DNA]</scope>
    <source>
        <strain evidence="6">MT8872</strain>
    </source>
</reference>
<feature type="compositionally biased region" description="Low complexity" evidence="4">
    <location>
        <begin position="330"/>
        <end position="348"/>
    </location>
</feature>
<keyword evidence="6" id="KW-1185">Reference proteome</keyword>
<comment type="subunit">
    <text evidence="1">Self-associates forming complexes of several hundred monomers.</text>
</comment>
<evidence type="ECO:0000256" key="2">
    <source>
        <dbReference type="ARBA" id="ARBA00016807"/>
    </source>
</evidence>
<dbReference type="Proteomes" id="UP000492821">
    <property type="component" value="Unassembled WGS sequence"/>
</dbReference>
<feature type="compositionally biased region" description="Basic and acidic residues" evidence="4">
    <location>
        <begin position="196"/>
        <end position="206"/>
    </location>
</feature>
<protein>
    <recommendedName>
        <fullName evidence="2">Regulatory protein zeste</fullName>
    </recommendedName>
</protein>
<dbReference type="AlphaFoldDB" id="A0A7E4UW95"/>
<evidence type="ECO:0000256" key="4">
    <source>
        <dbReference type="SAM" id="MobiDB-lite"/>
    </source>
</evidence>
<evidence type="ECO:0000256" key="1">
    <source>
        <dbReference type="ARBA" id="ARBA00011764"/>
    </source>
</evidence>
<reference evidence="7" key="2">
    <citation type="submission" date="2020-10" db="UniProtKB">
        <authorList>
            <consortium name="WormBaseParasite"/>
        </authorList>
    </citation>
    <scope>IDENTIFICATION</scope>
</reference>
<dbReference type="InterPro" id="IPR028002">
    <property type="entry name" value="Myb_DNA-bind_5"/>
</dbReference>
<name>A0A7E4UW95_PANRE</name>
<accession>A0A7E4UW95</accession>
<organism evidence="6 7">
    <name type="scientific">Panagrellus redivivus</name>
    <name type="common">Microworm</name>
    <dbReference type="NCBI Taxonomy" id="6233"/>
    <lineage>
        <taxon>Eukaryota</taxon>
        <taxon>Metazoa</taxon>
        <taxon>Ecdysozoa</taxon>
        <taxon>Nematoda</taxon>
        <taxon>Chromadorea</taxon>
        <taxon>Rhabditida</taxon>
        <taxon>Tylenchina</taxon>
        <taxon>Panagrolaimomorpha</taxon>
        <taxon>Panagrolaimoidea</taxon>
        <taxon>Panagrolaimidae</taxon>
        <taxon>Panagrellus</taxon>
    </lineage>
</organism>